<dbReference type="Proteomes" id="UP000729402">
    <property type="component" value="Unassembled WGS sequence"/>
</dbReference>
<organism evidence="2 3">
    <name type="scientific">Zizania palustris</name>
    <name type="common">Northern wild rice</name>
    <dbReference type="NCBI Taxonomy" id="103762"/>
    <lineage>
        <taxon>Eukaryota</taxon>
        <taxon>Viridiplantae</taxon>
        <taxon>Streptophyta</taxon>
        <taxon>Embryophyta</taxon>
        <taxon>Tracheophyta</taxon>
        <taxon>Spermatophyta</taxon>
        <taxon>Magnoliopsida</taxon>
        <taxon>Liliopsida</taxon>
        <taxon>Poales</taxon>
        <taxon>Poaceae</taxon>
        <taxon>BOP clade</taxon>
        <taxon>Oryzoideae</taxon>
        <taxon>Oryzeae</taxon>
        <taxon>Zizaniinae</taxon>
        <taxon>Zizania</taxon>
    </lineage>
</organism>
<accession>A0A8J5WP89</accession>
<proteinExistence type="predicted"/>
<evidence type="ECO:0000313" key="3">
    <source>
        <dbReference type="Proteomes" id="UP000729402"/>
    </source>
</evidence>
<evidence type="ECO:0000256" key="1">
    <source>
        <dbReference type="SAM" id="MobiDB-lite"/>
    </source>
</evidence>
<feature type="region of interest" description="Disordered" evidence="1">
    <location>
        <begin position="1"/>
        <end position="42"/>
    </location>
</feature>
<reference evidence="2" key="1">
    <citation type="journal article" date="2021" name="bioRxiv">
        <title>Whole Genome Assembly and Annotation of Northern Wild Rice, Zizania palustris L., Supports a Whole Genome Duplication in the Zizania Genus.</title>
        <authorList>
            <person name="Haas M."/>
            <person name="Kono T."/>
            <person name="Macchietto M."/>
            <person name="Millas R."/>
            <person name="McGilp L."/>
            <person name="Shao M."/>
            <person name="Duquette J."/>
            <person name="Hirsch C.N."/>
            <person name="Kimball J."/>
        </authorList>
    </citation>
    <scope>NUCLEOTIDE SEQUENCE</scope>
    <source>
        <tissue evidence="2">Fresh leaf tissue</tissue>
    </source>
</reference>
<reference evidence="2" key="2">
    <citation type="submission" date="2021-02" db="EMBL/GenBank/DDBJ databases">
        <authorList>
            <person name="Kimball J.A."/>
            <person name="Haas M.W."/>
            <person name="Macchietto M."/>
            <person name="Kono T."/>
            <person name="Duquette J."/>
            <person name="Shao M."/>
        </authorList>
    </citation>
    <scope>NUCLEOTIDE SEQUENCE</scope>
    <source>
        <tissue evidence="2">Fresh leaf tissue</tissue>
    </source>
</reference>
<name>A0A8J5WP89_ZIZPA</name>
<evidence type="ECO:0000313" key="2">
    <source>
        <dbReference type="EMBL" id="KAG8095055.1"/>
    </source>
</evidence>
<protein>
    <submittedName>
        <fullName evidence="2">Uncharacterized protein</fullName>
    </submittedName>
</protein>
<comment type="caution">
    <text evidence="2">The sequence shown here is derived from an EMBL/GenBank/DDBJ whole genome shotgun (WGS) entry which is preliminary data.</text>
</comment>
<dbReference type="AlphaFoldDB" id="A0A8J5WP89"/>
<gene>
    <name evidence="2" type="ORF">GUJ93_ZPchr0012g21112</name>
</gene>
<sequence>MANSVVHESPKMLASGARRATRRRLQAVQGFDDPTKRDDPAARASMTRLAGFDDQGLDFVLLAVVRPSEAARAESKIVRRSTQHMHPR</sequence>
<keyword evidence="3" id="KW-1185">Reference proteome</keyword>
<dbReference type="EMBL" id="JAAALK010000080">
    <property type="protein sequence ID" value="KAG8095055.1"/>
    <property type="molecule type" value="Genomic_DNA"/>
</dbReference>